<dbReference type="InterPro" id="IPR054828">
    <property type="entry name" value="Vit_B12_bind_prot"/>
</dbReference>
<dbReference type="InterPro" id="IPR002491">
    <property type="entry name" value="ABC_transptr_periplasmic_BD"/>
</dbReference>
<dbReference type="Gene3D" id="3.40.50.1980">
    <property type="entry name" value="Nitrogenase molybdenum iron protein domain"/>
    <property type="match status" value="2"/>
</dbReference>
<keyword evidence="3 5" id="KW-0574">Periplasm</keyword>
<comment type="caution">
    <text evidence="7">The sequence shown here is derived from an EMBL/GenBank/DDBJ whole genome shotgun (WGS) entry which is preliminary data.</text>
</comment>
<comment type="similarity">
    <text evidence="5">Belongs to the BtuF family.</text>
</comment>
<evidence type="ECO:0000313" key="7">
    <source>
        <dbReference type="EMBL" id="KGK10382.1"/>
    </source>
</evidence>
<dbReference type="HAMAP" id="MF_01000">
    <property type="entry name" value="BtuF"/>
    <property type="match status" value="1"/>
</dbReference>
<name>A0A099LSX7_9VIBR</name>
<evidence type="ECO:0000313" key="8">
    <source>
        <dbReference type="Proteomes" id="UP000029994"/>
    </source>
</evidence>
<proteinExistence type="inferred from homology"/>
<dbReference type="NCBIfam" id="NF038402">
    <property type="entry name" value="TroA_like"/>
    <property type="match status" value="1"/>
</dbReference>
<dbReference type="Pfam" id="PF01497">
    <property type="entry name" value="Peripla_BP_2"/>
    <property type="match status" value="1"/>
</dbReference>
<evidence type="ECO:0000256" key="5">
    <source>
        <dbReference type="HAMAP-Rule" id="MF_01000"/>
    </source>
</evidence>
<dbReference type="PANTHER" id="PTHR30535:SF34">
    <property type="entry name" value="MOLYBDATE-BINDING PROTEIN MOLA"/>
    <property type="match status" value="1"/>
</dbReference>
<gene>
    <name evidence="5" type="primary">btuF</name>
    <name evidence="7" type="ORF">EA26_03270</name>
</gene>
<dbReference type="SUPFAM" id="SSF53807">
    <property type="entry name" value="Helical backbone' metal receptor"/>
    <property type="match status" value="1"/>
</dbReference>
<dbReference type="NCBIfam" id="NF002894">
    <property type="entry name" value="PRK03379.1"/>
    <property type="match status" value="1"/>
</dbReference>
<evidence type="ECO:0000259" key="6">
    <source>
        <dbReference type="PROSITE" id="PS50983"/>
    </source>
</evidence>
<dbReference type="Proteomes" id="UP000029994">
    <property type="component" value="Unassembled WGS sequence"/>
</dbReference>
<evidence type="ECO:0000256" key="3">
    <source>
        <dbReference type="ARBA" id="ARBA00022764"/>
    </source>
</evidence>
<dbReference type="GeneID" id="43682221"/>
<keyword evidence="1 5" id="KW-0813">Transport</keyword>
<evidence type="ECO:0000256" key="1">
    <source>
        <dbReference type="ARBA" id="ARBA00022448"/>
    </source>
</evidence>
<evidence type="ECO:0000256" key="2">
    <source>
        <dbReference type="ARBA" id="ARBA00022729"/>
    </source>
</evidence>
<feature type="domain" description="Fe/B12 periplasmic-binding" evidence="6">
    <location>
        <begin position="28"/>
        <end position="278"/>
    </location>
</feature>
<reference evidence="7 8" key="1">
    <citation type="submission" date="2014-04" db="EMBL/GenBank/DDBJ databases">
        <title>Genome sequencing of Vibrio navarrensis strains.</title>
        <authorList>
            <person name="Gladney L.M."/>
            <person name="Katz L.S."/>
            <person name="Marino-Ramirez L."/>
            <person name="Jordan I.K."/>
        </authorList>
    </citation>
    <scope>NUCLEOTIDE SEQUENCE [LARGE SCALE GENOMIC DNA]</scope>
    <source>
        <strain evidence="7 8">ATCC 51183</strain>
    </source>
</reference>
<dbReference type="GO" id="GO:0071281">
    <property type="term" value="P:cellular response to iron ion"/>
    <property type="evidence" value="ECO:0007669"/>
    <property type="project" value="TreeGrafter"/>
</dbReference>
<accession>A0A099LSX7</accession>
<dbReference type="AlphaFoldDB" id="A0A099LSX7"/>
<keyword evidence="2 5" id="KW-0732">Signal</keyword>
<dbReference type="GO" id="GO:0031419">
    <property type="term" value="F:cobalamin binding"/>
    <property type="evidence" value="ECO:0007669"/>
    <property type="project" value="InterPro"/>
</dbReference>
<dbReference type="GO" id="GO:0042597">
    <property type="term" value="C:periplasmic space"/>
    <property type="evidence" value="ECO:0007669"/>
    <property type="project" value="UniProtKB-SubCell"/>
</dbReference>
<feature type="site" description="Important for BtuC binding" evidence="5">
    <location>
        <position position="207"/>
    </location>
</feature>
<dbReference type="PANTHER" id="PTHR30535">
    <property type="entry name" value="VITAMIN B12-BINDING PROTEIN"/>
    <property type="match status" value="1"/>
</dbReference>
<feature type="site" description="Important for BtuC binding" evidence="5">
    <location>
        <position position="77"/>
    </location>
</feature>
<evidence type="ECO:0000256" key="4">
    <source>
        <dbReference type="ARBA" id="ARBA00023157"/>
    </source>
</evidence>
<dbReference type="CDD" id="cd01144">
    <property type="entry name" value="BtuF"/>
    <property type="match status" value="1"/>
</dbReference>
<dbReference type="InterPro" id="IPR050902">
    <property type="entry name" value="ABC_Transporter_SBP"/>
</dbReference>
<comment type="caution">
    <text evidence="5">Lacks conserved residue(s) required for the propagation of feature annotation.</text>
</comment>
<dbReference type="STRING" id="29495.EA26_03270"/>
<comment type="subcellular location">
    <subcellularLocation>
        <location evidence="5">Periplasm</location>
    </subcellularLocation>
</comment>
<keyword evidence="8" id="KW-1185">Reference proteome</keyword>
<comment type="function">
    <text evidence="5">Part of the ABC transporter complex BtuCDF involved in vitamin B12 import. Binds vitamin B12 and delivers it to the periplasmic surface of BtuC.</text>
</comment>
<dbReference type="PROSITE" id="PS50983">
    <property type="entry name" value="FE_B12_PBP"/>
    <property type="match status" value="1"/>
</dbReference>
<protein>
    <recommendedName>
        <fullName evidence="5">Vitamin B12-binding protein</fullName>
    </recommendedName>
</protein>
<dbReference type="eggNOG" id="COG0614">
    <property type="taxonomic scope" value="Bacteria"/>
</dbReference>
<comment type="subunit">
    <text evidence="5">The complex is composed of two ATP-binding proteins (BtuD), two transmembrane proteins (BtuC) and a solute-binding protein (BtuF).</text>
</comment>
<dbReference type="EMBL" id="JMCG01000001">
    <property type="protein sequence ID" value="KGK10382.1"/>
    <property type="molecule type" value="Genomic_DNA"/>
</dbReference>
<keyword evidence="4" id="KW-1015">Disulfide bond</keyword>
<dbReference type="RefSeq" id="WP_039424023.1">
    <property type="nucleotide sequence ID" value="NZ_CP061845.1"/>
</dbReference>
<sequence length="278" mass="31449">MTVVRPALLILFFLLCTVKTTFAEPAKRVISLAPHATELAYAAGLGEQLIAVSEMSDYPQEAQKLEKIANYKGIKLERIIALQPDLIITWPAGNPAKELEKLRQFGFHLYESKTESLANIANNIEQLSQYSANPQQGREEAARFRSQLNRLSKKYRSSEKVRYFYQLSEAPIITVAGKNWPSEVFTFCGGENIFANAASPYPQVSVEQVVLRKPQAMFASEHTMRDGGMWDAWRDEIPALQNGHSWQLNADWLNRPTPRTLLAIEQVCEHFATIHGNR</sequence>
<organism evidence="7 8">
    <name type="scientific">Vibrio navarrensis</name>
    <dbReference type="NCBI Taxonomy" id="29495"/>
    <lineage>
        <taxon>Bacteria</taxon>
        <taxon>Pseudomonadati</taxon>
        <taxon>Pseudomonadota</taxon>
        <taxon>Gammaproteobacteria</taxon>
        <taxon>Vibrionales</taxon>
        <taxon>Vibrionaceae</taxon>
        <taxon>Vibrio</taxon>
    </lineage>
</organism>
<dbReference type="InterPro" id="IPR023544">
    <property type="entry name" value="ABC_transptr_vit_B12-bd"/>
</dbReference>
<dbReference type="GO" id="GO:0015889">
    <property type="term" value="P:cobalamin transport"/>
    <property type="evidence" value="ECO:0007669"/>
    <property type="project" value="UniProtKB-UniRule"/>
</dbReference>